<evidence type="ECO:0000313" key="1">
    <source>
        <dbReference type="EMBL" id="KAJ9651914.1"/>
    </source>
</evidence>
<organism evidence="1 2">
    <name type="scientific">Neophaeococcomyces mojaviensis</name>
    <dbReference type="NCBI Taxonomy" id="3383035"/>
    <lineage>
        <taxon>Eukaryota</taxon>
        <taxon>Fungi</taxon>
        <taxon>Dikarya</taxon>
        <taxon>Ascomycota</taxon>
        <taxon>Pezizomycotina</taxon>
        <taxon>Eurotiomycetes</taxon>
        <taxon>Chaetothyriomycetidae</taxon>
        <taxon>Chaetothyriales</taxon>
        <taxon>Chaetothyriales incertae sedis</taxon>
        <taxon>Neophaeococcomyces</taxon>
    </lineage>
</organism>
<name>A0ACC2ZW46_9EURO</name>
<dbReference type="Proteomes" id="UP001172386">
    <property type="component" value="Unassembled WGS sequence"/>
</dbReference>
<reference evidence="1" key="1">
    <citation type="submission" date="2022-10" db="EMBL/GenBank/DDBJ databases">
        <title>Culturing micro-colonial fungi from biological soil crusts in the Mojave desert and describing Neophaeococcomyces mojavensis, and introducing the new genera and species Taxawa tesnikishii.</title>
        <authorList>
            <person name="Kurbessoian T."/>
            <person name="Stajich J.E."/>
        </authorList>
    </citation>
    <scope>NUCLEOTIDE SEQUENCE</scope>
    <source>
        <strain evidence="1">JES_112</strain>
    </source>
</reference>
<gene>
    <name evidence="1" type="ORF">H2198_008843</name>
</gene>
<keyword evidence="2" id="KW-1185">Reference proteome</keyword>
<evidence type="ECO:0000313" key="2">
    <source>
        <dbReference type="Proteomes" id="UP001172386"/>
    </source>
</evidence>
<proteinExistence type="predicted"/>
<protein>
    <submittedName>
        <fullName evidence="1">Uncharacterized protein</fullName>
    </submittedName>
</protein>
<dbReference type="EMBL" id="JAPDRQ010000229">
    <property type="protein sequence ID" value="KAJ9651914.1"/>
    <property type="molecule type" value="Genomic_DNA"/>
</dbReference>
<sequence length="655" mass="73654">MPKDSHHDCEFCSALQQPTSTLEAEADSTYFTTITSVLRADPRHCTSLCRVLDSGIRALVPVRVRDKTQSLAVAGGPTSRSHFRIHGADDAYEDTFRIEFYTDRACNGWPWNLLLPGVPLPSRSDDLQCFRLIRDWLKVCRTTHELCRRYVPIPHCEVRMLHLQGQAVRLIDGFELHNDFAALSHCWGNAQHTTTTKATLEVHKASIDLAKLPKTFGDAITICEHLHIKFLWIDSLCIVQDDPDDWQQQAGLMQRVYTYAELVISADAASNSSEGLFRSRQQPIRVSSPSTPHLSTPVDIYVRDAIEHTHHTVAKSEGEEREPLSKRAWVLQEWLLARRVIHFSERELVWDCRQHIDCECGGFSRGHTRSKTESNATEDTRVLRGMMSKALVRPRQPSPTNQERIQLWKDVVDEYTARNLTKHSDRMIAIAGLASELGSSSKIGDYVCGFFEESLPIQLLWSRKDTSLAKARPISPVAPSWSWGSINEAVEWLEIWPDSSIDIRKCKIKNIADITIENDGHSQFDPTVQRCLALTANHIQGVIKKAAVLEFGQCLLTVSHPANQDDLEVFITPDVDLTGLVANTDLPVICAKLIVFESDANESEADSTQLELLCASLILLPVASPAKTYTRIGISQGEVPASWYDDAPRRMFTVM</sequence>
<comment type="caution">
    <text evidence="1">The sequence shown here is derived from an EMBL/GenBank/DDBJ whole genome shotgun (WGS) entry which is preliminary data.</text>
</comment>
<accession>A0ACC2ZW46</accession>